<feature type="signal peptide" evidence="1">
    <location>
        <begin position="1"/>
        <end position="18"/>
    </location>
</feature>
<dbReference type="PANTHER" id="PTHR22925:SF3">
    <property type="entry name" value="GLYCOSYL HYDROLASE FAMILY PROTEIN 43"/>
    <property type="match status" value="1"/>
</dbReference>
<reference evidence="2" key="2">
    <citation type="submission" date="2024-10" db="UniProtKB">
        <authorList>
            <consortium name="EnsemblProtists"/>
        </authorList>
    </citation>
    <scope>IDENTIFICATION</scope>
</reference>
<evidence type="ECO:0000313" key="2">
    <source>
        <dbReference type="EnsemblProtists" id="EOD16134"/>
    </source>
</evidence>
<dbReference type="eggNOG" id="ENOG502S300">
    <property type="taxonomic scope" value="Eukaryota"/>
</dbReference>
<name>A0A0D3IXZ9_EMIH1</name>
<dbReference type="Proteomes" id="UP000013827">
    <property type="component" value="Unassembled WGS sequence"/>
</dbReference>
<keyword evidence="1" id="KW-0732">Signal</keyword>
<dbReference type="GeneID" id="17262283"/>
<dbReference type="InterPro" id="IPR023296">
    <property type="entry name" value="Glyco_hydro_beta-prop_sf"/>
</dbReference>
<accession>A0A0D3IXZ9</accession>
<dbReference type="KEGG" id="ehx:EMIHUDRAFT_245302"/>
<proteinExistence type="predicted"/>
<protein>
    <recommendedName>
        <fullName evidence="4">Glycosyl hydrolase family 43</fullName>
    </recommendedName>
</protein>
<reference evidence="3" key="1">
    <citation type="journal article" date="2013" name="Nature">
        <title>Pan genome of the phytoplankton Emiliania underpins its global distribution.</title>
        <authorList>
            <person name="Read B.A."/>
            <person name="Kegel J."/>
            <person name="Klute M.J."/>
            <person name="Kuo A."/>
            <person name="Lefebvre S.C."/>
            <person name="Maumus F."/>
            <person name="Mayer C."/>
            <person name="Miller J."/>
            <person name="Monier A."/>
            <person name="Salamov A."/>
            <person name="Young J."/>
            <person name="Aguilar M."/>
            <person name="Claverie J.M."/>
            <person name="Frickenhaus S."/>
            <person name="Gonzalez K."/>
            <person name="Herman E.K."/>
            <person name="Lin Y.C."/>
            <person name="Napier J."/>
            <person name="Ogata H."/>
            <person name="Sarno A.F."/>
            <person name="Shmutz J."/>
            <person name="Schroeder D."/>
            <person name="de Vargas C."/>
            <person name="Verret F."/>
            <person name="von Dassow P."/>
            <person name="Valentin K."/>
            <person name="Van de Peer Y."/>
            <person name="Wheeler G."/>
            <person name="Dacks J.B."/>
            <person name="Delwiche C.F."/>
            <person name="Dyhrman S.T."/>
            <person name="Glockner G."/>
            <person name="John U."/>
            <person name="Richards T."/>
            <person name="Worden A.Z."/>
            <person name="Zhang X."/>
            <person name="Grigoriev I.V."/>
            <person name="Allen A.E."/>
            <person name="Bidle K."/>
            <person name="Borodovsky M."/>
            <person name="Bowler C."/>
            <person name="Brownlee C."/>
            <person name="Cock J.M."/>
            <person name="Elias M."/>
            <person name="Gladyshev V.N."/>
            <person name="Groth M."/>
            <person name="Guda C."/>
            <person name="Hadaegh A."/>
            <person name="Iglesias-Rodriguez M.D."/>
            <person name="Jenkins J."/>
            <person name="Jones B.M."/>
            <person name="Lawson T."/>
            <person name="Leese F."/>
            <person name="Lindquist E."/>
            <person name="Lobanov A."/>
            <person name="Lomsadze A."/>
            <person name="Malik S.B."/>
            <person name="Marsh M.E."/>
            <person name="Mackinder L."/>
            <person name="Mock T."/>
            <person name="Mueller-Roeber B."/>
            <person name="Pagarete A."/>
            <person name="Parker M."/>
            <person name="Probert I."/>
            <person name="Quesneville H."/>
            <person name="Raines C."/>
            <person name="Rensing S.A."/>
            <person name="Riano-Pachon D.M."/>
            <person name="Richier S."/>
            <person name="Rokitta S."/>
            <person name="Shiraiwa Y."/>
            <person name="Soanes D.M."/>
            <person name="van der Giezen M."/>
            <person name="Wahlund T.M."/>
            <person name="Williams B."/>
            <person name="Wilson W."/>
            <person name="Wolfe G."/>
            <person name="Wurch L.L."/>
        </authorList>
    </citation>
    <scope>NUCLEOTIDE SEQUENCE</scope>
</reference>
<dbReference type="Gene3D" id="2.115.10.20">
    <property type="entry name" value="Glycosyl hydrolase domain, family 43"/>
    <property type="match status" value="1"/>
</dbReference>
<dbReference type="HOGENOM" id="CLU_016116_1_0_1"/>
<dbReference type="SUPFAM" id="SSF75005">
    <property type="entry name" value="Arabinanase/levansucrase/invertase"/>
    <property type="match status" value="1"/>
</dbReference>
<dbReference type="EnsemblProtists" id="EOD16134">
    <property type="protein sequence ID" value="EOD16134"/>
    <property type="gene ID" value="EMIHUDRAFT_245302"/>
</dbReference>
<evidence type="ECO:0008006" key="4">
    <source>
        <dbReference type="Google" id="ProtNLM"/>
    </source>
</evidence>
<feature type="chain" id="PRO_5044229135" description="Glycosyl hydrolase family 43" evidence="1">
    <location>
        <begin position="19"/>
        <end position="352"/>
    </location>
</feature>
<organism evidence="2 3">
    <name type="scientific">Emiliania huxleyi (strain CCMP1516)</name>
    <dbReference type="NCBI Taxonomy" id="280463"/>
    <lineage>
        <taxon>Eukaryota</taxon>
        <taxon>Haptista</taxon>
        <taxon>Haptophyta</taxon>
        <taxon>Prymnesiophyceae</taxon>
        <taxon>Isochrysidales</taxon>
        <taxon>Noelaerhabdaceae</taxon>
        <taxon>Emiliania</taxon>
    </lineage>
</organism>
<keyword evidence="3" id="KW-1185">Reference proteome</keyword>
<dbReference type="PaxDb" id="2903-EOD16134"/>
<dbReference type="RefSeq" id="XP_005768563.1">
    <property type="nucleotide sequence ID" value="XM_005768506.1"/>
</dbReference>
<evidence type="ECO:0000313" key="3">
    <source>
        <dbReference type="Proteomes" id="UP000013827"/>
    </source>
</evidence>
<sequence length="352" mass="39348">MVRTAMGLLAALLPLTHCAHIVHPGTHWMDTEGNRIEAHAAGMLQSPLDARWYWYGETKKEHAGQSATQGINCYSAPSIAGPWTFEGRVLGQDDVVVPGEHGRWVMQRPKVLFNNRTRRFVLWFHLDQPKRSGKYKFRRVGTATAKLPAGPFTFVAGFRPDGIPSLDMNLFLDPLDGQAYLIRDCAHDYVGISRLSADYLNTTEAGVIAKLHTCEGMAMFRLANGTYYLITSHLTGWNPNPLIAWRSTGTVLDRSTRWINLGNPTQDATSFNTQPTYVVRYSPARGPSYFVYMSDNWLHCGPHGLTDACYTWLPIVLNDSSPLPVQITWRKSWDLNDPSGGSHLSSDGLRQA</sequence>
<evidence type="ECO:0000256" key="1">
    <source>
        <dbReference type="SAM" id="SignalP"/>
    </source>
</evidence>
<dbReference type="STRING" id="2903.R1E5E7"/>
<dbReference type="CDD" id="cd08985">
    <property type="entry name" value="GH43_CtGH43-like"/>
    <property type="match status" value="1"/>
</dbReference>
<dbReference type="AlphaFoldDB" id="A0A0D3IXZ9"/>
<dbReference type="PANTHER" id="PTHR22925">
    <property type="entry name" value="GLYCOSYL HYDROLASE 43 FAMILY MEMBER"/>
    <property type="match status" value="1"/>
</dbReference>